<evidence type="ECO:0000256" key="3">
    <source>
        <dbReference type="ARBA" id="ARBA00012374"/>
    </source>
</evidence>
<dbReference type="PANTHER" id="PTHR30622">
    <property type="entry name" value="UNDECAPRENYL-DIPHOSPHATASE"/>
    <property type="match status" value="1"/>
</dbReference>
<keyword evidence="8 14" id="KW-1133">Transmembrane helix</keyword>
<feature type="transmembrane region" description="Helical" evidence="14">
    <location>
        <begin position="7"/>
        <end position="29"/>
    </location>
</feature>
<feature type="transmembrane region" description="Helical" evidence="14">
    <location>
        <begin position="41"/>
        <end position="59"/>
    </location>
</feature>
<evidence type="ECO:0000313" key="15">
    <source>
        <dbReference type="EMBL" id="PIY93468.1"/>
    </source>
</evidence>
<dbReference type="Pfam" id="PF02673">
    <property type="entry name" value="BacA"/>
    <property type="match status" value="1"/>
</dbReference>
<evidence type="ECO:0000256" key="9">
    <source>
        <dbReference type="ARBA" id="ARBA00023136"/>
    </source>
</evidence>
<dbReference type="PANTHER" id="PTHR30622:SF4">
    <property type="entry name" value="UNDECAPRENYL-DIPHOSPHATASE"/>
    <property type="match status" value="1"/>
</dbReference>
<feature type="non-terminal residue" evidence="15">
    <location>
        <position position="83"/>
    </location>
</feature>
<dbReference type="AlphaFoldDB" id="A0A2M7R9M1"/>
<dbReference type="InterPro" id="IPR003824">
    <property type="entry name" value="UppP"/>
</dbReference>
<dbReference type="EMBL" id="PFMA01000038">
    <property type="protein sequence ID" value="PIY93468.1"/>
    <property type="molecule type" value="Genomic_DNA"/>
</dbReference>
<dbReference type="GO" id="GO:0005886">
    <property type="term" value="C:plasma membrane"/>
    <property type="evidence" value="ECO:0007669"/>
    <property type="project" value="UniProtKB-SubCell"/>
</dbReference>
<comment type="subcellular location">
    <subcellularLocation>
        <location evidence="1">Cell membrane</location>
        <topology evidence="1">Multi-pass membrane protein</topology>
    </subcellularLocation>
</comment>
<evidence type="ECO:0000313" key="16">
    <source>
        <dbReference type="Proteomes" id="UP000229449"/>
    </source>
</evidence>
<name>A0A2M7R9M1_9BACT</name>
<organism evidence="15 16">
    <name type="scientific">Candidatus Magasanikbacteria bacterium CG_4_10_14_0_8_um_filter_32_14</name>
    <dbReference type="NCBI Taxonomy" id="1974640"/>
    <lineage>
        <taxon>Bacteria</taxon>
        <taxon>Candidatus Magasanikiibacteriota</taxon>
    </lineage>
</organism>
<accession>A0A2M7R9M1</accession>
<evidence type="ECO:0000256" key="13">
    <source>
        <dbReference type="ARBA" id="ARBA00047594"/>
    </source>
</evidence>
<evidence type="ECO:0000256" key="6">
    <source>
        <dbReference type="ARBA" id="ARBA00022692"/>
    </source>
</evidence>
<comment type="caution">
    <text evidence="15">The sequence shown here is derived from an EMBL/GenBank/DDBJ whole genome shotgun (WGS) entry which is preliminary data.</text>
</comment>
<keyword evidence="9 14" id="KW-0472">Membrane</keyword>
<reference evidence="16" key="1">
    <citation type="submission" date="2017-09" db="EMBL/GenBank/DDBJ databases">
        <title>Depth-based differentiation of microbial function through sediment-hosted aquifers and enrichment of novel symbionts in the deep terrestrial subsurface.</title>
        <authorList>
            <person name="Probst A.J."/>
            <person name="Ladd B."/>
            <person name="Jarett J.K."/>
            <person name="Geller-Mcgrath D.E."/>
            <person name="Sieber C.M.K."/>
            <person name="Emerson J.B."/>
            <person name="Anantharaman K."/>
            <person name="Thomas B.C."/>
            <person name="Malmstrom R."/>
            <person name="Stieglmeier M."/>
            <person name="Klingl A."/>
            <person name="Woyke T."/>
            <person name="Ryan C.M."/>
            <person name="Banfield J.F."/>
        </authorList>
    </citation>
    <scope>NUCLEOTIDE SEQUENCE [LARGE SCALE GENOMIC DNA]</scope>
</reference>
<evidence type="ECO:0000256" key="14">
    <source>
        <dbReference type="SAM" id="Phobius"/>
    </source>
</evidence>
<dbReference type="GO" id="GO:0046677">
    <property type="term" value="P:response to antibiotic"/>
    <property type="evidence" value="ECO:0007669"/>
    <property type="project" value="UniProtKB-KW"/>
</dbReference>
<evidence type="ECO:0000256" key="11">
    <source>
        <dbReference type="ARBA" id="ARBA00032707"/>
    </source>
</evidence>
<evidence type="ECO:0000256" key="2">
    <source>
        <dbReference type="ARBA" id="ARBA00010621"/>
    </source>
</evidence>
<keyword evidence="5" id="KW-1003">Cell membrane</keyword>
<dbReference type="GO" id="GO:0050380">
    <property type="term" value="F:undecaprenyl-diphosphatase activity"/>
    <property type="evidence" value="ECO:0007669"/>
    <property type="project" value="UniProtKB-EC"/>
</dbReference>
<sequence>MTIIQSIVLGIVQGLSEFLPISSSGHLIFLPRLFGWSDHPIAFDVILHLGTLLAVVFYFRKKLWQLILAFFNYKKDISEEVKS</sequence>
<protein>
    <recommendedName>
        <fullName evidence="4">Undecaprenyl-diphosphatase</fullName>
        <ecNumber evidence="3">3.6.1.27</ecNumber>
    </recommendedName>
    <alternativeName>
        <fullName evidence="12">Bacitracin resistance protein</fullName>
    </alternativeName>
    <alternativeName>
        <fullName evidence="11">Undecaprenyl pyrophosphate phosphatase</fullName>
    </alternativeName>
</protein>
<gene>
    <name evidence="15" type="ORF">COY69_01520</name>
</gene>
<evidence type="ECO:0000256" key="12">
    <source>
        <dbReference type="ARBA" id="ARBA00032932"/>
    </source>
</evidence>
<evidence type="ECO:0000256" key="7">
    <source>
        <dbReference type="ARBA" id="ARBA00022801"/>
    </source>
</evidence>
<evidence type="ECO:0000256" key="10">
    <source>
        <dbReference type="ARBA" id="ARBA00023251"/>
    </source>
</evidence>
<keyword evidence="6 14" id="KW-0812">Transmembrane</keyword>
<evidence type="ECO:0000256" key="8">
    <source>
        <dbReference type="ARBA" id="ARBA00022989"/>
    </source>
</evidence>
<dbReference type="Proteomes" id="UP000229449">
    <property type="component" value="Unassembled WGS sequence"/>
</dbReference>
<comment type="similarity">
    <text evidence="2">Belongs to the UppP family.</text>
</comment>
<comment type="catalytic activity">
    <reaction evidence="13">
        <text>di-trans,octa-cis-undecaprenyl diphosphate + H2O = di-trans,octa-cis-undecaprenyl phosphate + phosphate + H(+)</text>
        <dbReference type="Rhea" id="RHEA:28094"/>
        <dbReference type="ChEBI" id="CHEBI:15377"/>
        <dbReference type="ChEBI" id="CHEBI:15378"/>
        <dbReference type="ChEBI" id="CHEBI:43474"/>
        <dbReference type="ChEBI" id="CHEBI:58405"/>
        <dbReference type="ChEBI" id="CHEBI:60392"/>
        <dbReference type="EC" id="3.6.1.27"/>
    </reaction>
</comment>
<evidence type="ECO:0000256" key="5">
    <source>
        <dbReference type="ARBA" id="ARBA00022475"/>
    </source>
</evidence>
<evidence type="ECO:0000256" key="1">
    <source>
        <dbReference type="ARBA" id="ARBA00004651"/>
    </source>
</evidence>
<proteinExistence type="inferred from homology"/>
<dbReference type="EC" id="3.6.1.27" evidence="3"/>
<keyword evidence="7" id="KW-0378">Hydrolase</keyword>
<evidence type="ECO:0000256" key="4">
    <source>
        <dbReference type="ARBA" id="ARBA00021581"/>
    </source>
</evidence>
<keyword evidence="10" id="KW-0046">Antibiotic resistance</keyword>